<organism evidence="1 2">
    <name type="scientific">Steinernema glaseri</name>
    <dbReference type="NCBI Taxonomy" id="37863"/>
    <lineage>
        <taxon>Eukaryota</taxon>
        <taxon>Metazoa</taxon>
        <taxon>Ecdysozoa</taxon>
        <taxon>Nematoda</taxon>
        <taxon>Chromadorea</taxon>
        <taxon>Rhabditida</taxon>
        <taxon>Tylenchina</taxon>
        <taxon>Panagrolaimomorpha</taxon>
        <taxon>Strongyloidoidea</taxon>
        <taxon>Steinernematidae</taxon>
        <taxon>Steinernema</taxon>
    </lineage>
</organism>
<sequence>MRATNIGLLKTPIWKDTKTHDGPLACDKINDAFSEENRVILTLLALIIVLRKKMRMVNMEMVNMEI</sequence>
<evidence type="ECO:0000313" key="1">
    <source>
        <dbReference type="Proteomes" id="UP000095287"/>
    </source>
</evidence>
<reference evidence="2" key="1">
    <citation type="submission" date="2016-11" db="UniProtKB">
        <authorList>
            <consortium name="WormBaseParasite"/>
        </authorList>
    </citation>
    <scope>IDENTIFICATION</scope>
</reference>
<dbReference type="Proteomes" id="UP000095287">
    <property type="component" value="Unplaced"/>
</dbReference>
<dbReference type="WBParaSite" id="L893_g10867.t1">
    <property type="protein sequence ID" value="L893_g10867.t1"/>
    <property type="gene ID" value="L893_g10867"/>
</dbReference>
<proteinExistence type="predicted"/>
<evidence type="ECO:0000313" key="2">
    <source>
        <dbReference type="WBParaSite" id="L893_g10867.t1"/>
    </source>
</evidence>
<keyword evidence="1" id="KW-1185">Reference proteome</keyword>
<dbReference type="AlphaFoldDB" id="A0A1I7XYD2"/>
<accession>A0A1I7XYD2</accession>
<name>A0A1I7XYD2_9BILA</name>
<protein>
    <submittedName>
        <fullName evidence="2">Uncharacterized protein</fullName>
    </submittedName>
</protein>